<keyword evidence="1" id="KW-0808">Transferase</keyword>
<evidence type="ECO:0000313" key="2">
    <source>
        <dbReference type="Proteomes" id="UP000477911"/>
    </source>
</evidence>
<sequence length="301" mass="33662">MTDITAAIARVPLFGGRDMKAFRINGGITNINWRVVDQATRETFFVKLHGPGTEQFIDRETALSAAKIAAAKGVGPQVFFHDGDAGIEVHEFLQGFTSCGVDDAQDATVRANIMAAYKDVHDSLKLDLVNTGLQQFEDFTAKVVGRSAQVPADIDQLIWQCRRAKAAIEASGVSLAGCYNDAYISNYMRNDAGEIRIIDWEYAAANDPYWDVAMFSFEIFFDDLRGVASMLEMYEGQVREDVLARTYLYIGVAMVRWGLWAIYQSENSPIGFDFAKYSRMLLLRARRQIGSADWDWALSKV</sequence>
<dbReference type="Proteomes" id="UP000477911">
    <property type="component" value="Unassembled WGS sequence"/>
</dbReference>
<gene>
    <name evidence="1" type="ORF">GR170_13445</name>
</gene>
<dbReference type="EMBL" id="WUMU01000015">
    <property type="protein sequence ID" value="MXN18849.1"/>
    <property type="molecule type" value="Genomic_DNA"/>
</dbReference>
<dbReference type="SUPFAM" id="SSF56112">
    <property type="entry name" value="Protein kinase-like (PK-like)"/>
    <property type="match status" value="1"/>
</dbReference>
<dbReference type="PANTHER" id="PTHR22603">
    <property type="entry name" value="CHOLINE/ETHANOALAMINE KINASE"/>
    <property type="match status" value="1"/>
</dbReference>
<dbReference type="AlphaFoldDB" id="A0A6L7G4T3"/>
<dbReference type="GO" id="GO:0004305">
    <property type="term" value="F:ethanolamine kinase activity"/>
    <property type="evidence" value="ECO:0007669"/>
    <property type="project" value="TreeGrafter"/>
</dbReference>
<organism evidence="1 2">
    <name type="scientific">Pseudooceanicola albus</name>
    <dbReference type="NCBI Taxonomy" id="2692189"/>
    <lineage>
        <taxon>Bacteria</taxon>
        <taxon>Pseudomonadati</taxon>
        <taxon>Pseudomonadota</taxon>
        <taxon>Alphaproteobacteria</taxon>
        <taxon>Rhodobacterales</taxon>
        <taxon>Paracoccaceae</taxon>
        <taxon>Pseudooceanicola</taxon>
    </lineage>
</organism>
<dbReference type="CDD" id="cd05151">
    <property type="entry name" value="ChoK-like"/>
    <property type="match status" value="1"/>
</dbReference>
<name>A0A6L7G4T3_9RHOB</name>
<accession>A0A6L7G4T3</accession>
<dbReference type="Gene3D" id="3.30.200.20">
    <property type="entry name" value="Phosphorylase Kinase, domain 1"/>
    <property type="match status" value="1"/>
</dbReference>
<dbReference type="Gene3D" id="3.90.1200.10">
    <property type="match status" value="1"/>
</dbReference>
<comment type="caution">
    <text evidence="1">The sequence shown here is derived from an EMBL/GenBank/DDBJ whole genome shotgun (WGS) entry which is preliminary data.</text>
</comment>
<dbReference type="PANTHER" id="PTHR22603:SF66">
    <property type="entry name" value="ETHANOLAMINE KINASE"/>
    <property type="match status" value="1"/>
</dbReference>
<protein>
    <submittedName>
        <fullName evidence="1">Phosphotransferase</fullName>
    </submittedName>
</protein>
<evidence type="ECO:0000313" key="1">
    <source>
        <dbReference type="EMBL" id="MXN18849.1"/>
    </source>
</evidence>
<proteinExistence type="predicted"/>
<dbReference type="Pfam" id="PF01633">
    <property type="entry name" value="Choline_kinase"/>
    <property type="match status" value="1"/>
</dbReference>
<dbReference type="InterPro" id="IPR011009">
    <property type="entry name" value="Kinase-like_dom_sf"/>
</dbReference>
<reference evidence="1 2" key="1">
    <citation type="submission" date="2019-12" db="EMBL/GenBank/DDBJ databases">
        <authorList>
            <person name="Li M."/>
        </authorList>
    </citation>
    <scope>NUCLEOTIDE SEQUENCE [LARGE SCALE GENOMIC DNA]</scope>
    <source>
        <strain evidence="1 2">GBMRC 2024</strain>
    </source>
</reference>
<dbReference type="GO" id="GO:0005737">
    <property type="term" value="C:cytoplasm"/>
    <property type="evidence" value="ECO:0007669"/>
    <property type="project" value="TreeGrafter"/>
</dbReference>
<keyword evidence="2" id="KW-1185">Reference proteome</keyword>
<dbReference type="RefSeq" id="WP_160894969.1">
    <property type="nucleotide sequence ID" value="NZ_WUMU01000015.1"/>
</dbReference>
<dbReference type="GO" id="GO:0006646">
    <property type="term" value="P:phosphatidylethanolamine biosynthetic process"/>
    <property type="evidence" value="ECO:0007669"/>
    <property type="project" value="TreeGrafter"/>
</dbReference>